<feature type="region of interest" description="Disordered" evidence="2">
    <location>
        <begin position="382"/>
        <end position="402"/>
    </location>
</feature>
<dbReference type="AlphaFoldDB" id="A0A6L7IUC4"/>
<dbReference type="InterPro" id="IPR042229">
    <property type="entry name" value="Listeria/Bacterioides_rpt_sf"/>
</dbReference>
<keyword evidence="3" id="KW-0472">Membrane</keyword>
<evidence type="ECO:0000256" key="2">
    <source>
        <dbReference type="SAM" id="MobiDB-lite"/>
    </source>
</evidence>
<dbReference type="GO" id="GO:0030313">
    <property type="term" value="C:cell envelope"/>
    <property type="evidence" value="ECO:0007669"/>
    <property type="project" value="UniProtKB-SubCell"/>
</dbReference>
<feature type="compositionally biased region" description="Polar residues" evidence="2">
    <location>
        <begin position="442"/>
        <end position="460"/>
    </location>
</feature>
<gene>
    <name evidence="4" type="ORF">GS424_004415</name>
</gene>
<feature type="region of interest" description="Disordered" evidence="2">
    <location>
        <begin position="439"/>
        <end position="463"/>
    </location>
</feature>
<dbReference type="Pfam" id="PF09479">
    <property type="entry name" value="Flg_new"/>
    <property type="match status" value="1"/>
</dbReference>
<name>A0A6L7IUC4_9ACTN</name>
<feature type="region of interest" description="Disordered" evidence="2">
    <location>
        <begin position="1"/>
        <end position="37"/>
    </location>
</feature>
<dbReference type="NCBIfam" id="TIGR02543">
    <property type="entry name" value="List_Bact_rpt"/>
    <property type="match status" value="1"/>
</dbReference>
<feature type="compositionally biased region" description="Polar residues" evidence="2">
    <location>
        <begin position="10"/>
        <end position="22"/>
    </location>
</feature>
<proteinExistence type="predicted"/>
<comment type="subcellular location">
    <subcellularLocation>
        <location evidence="1">Cell envelope</location>
    </subcellularLocation>
</comment>
<evidence type="ECO:0000256" key="1">
    <source>
        <dbReference type="ARBA" id="ARBA00004196"/>
    </source>
</evidence>
<dbReference type="EMBL" id="CP063310">
    <property type="protein sequence ID" value="QOS69959.1"/>
    <property type="molecule type" value="Genomic_DNA"/>
</dbReference>
<keyword evidence="3" id="KW-1133">Transmembrane helix</keyword>
<dbReference type="InterPro" id="IPR013378">
    <property type="entry name" value="InlB-like_B-rpt"/>
</dbReference>
<accession>A0A6L7IUC4</accession>
<dbReference type="Proteomes" id="UP000478463">
    <property type="component" value="Chromosome"/>
</dbReference>
<dbReference type="KEGG" id="egd:GS424_004415"/>
<reference evidence="4 5" key="1">
    <citation type="submission" date="2020-10" db="EMBL/GenBank/DDBJ databases">
        <title>Eggerthella sp. nov., isolated from human feces.</title>
        <authorList>
            <person name="Yajun G."/>
        </authorList>
    </citation>
    <scope>NUCLEOTIDE SEQUENCE [LARGE SCALE GENOMIC DNA]</scope>
    <source>
        <strain evidence="4 5">HF-1101</strain>
    </source>
</reference>
<dbReference type="Gene3D" id="2.60.40.4270">
    <property type="entry name" value="Listeria-Bacteroides repeat domain"/>
    <property type="match status" value="1"/>
</dbReference>
<protein>
    <submittedName>
        <fullName evidence="4">InlB B-repeat-containing protein</fullName>
    </submittedName>
</protein>
<sequence>MDTPLDDKTSVPSGPATITTTELRGRASSDPSTSSLALKNVGEGWAKAAKTMKVAWLKDGKPTDEQTLTDEQWTLSGNAIKVTRTEEAPVFETTKDDVTKDDPYVQERQYRVTIEAEGFPTVTKDIRFYTNYNSGTLEVRMKNGSEESSVAKTVNFTEEEVNDMLTFQNGSSSCGHTGVRTFSGWGVPITTLLEKSGITFEPGDTLKMRCTDGDGTDKYYWRGGEWTYEELLGNQRYFLSSLYEDKDVQAKFIEAAQNAAEAPENTAFRQAAAAAENTPMTPMISTGYVETMLDSDSIVNATLPTEDNTTVSKLVGKENNFRFIYGITMTQDKHTVSFDAGNGSALTSQTVNGPLMTSTPEQENTTMSSCYWVIGFDIIKGSHTPEAEDTTPDTVTKPADPTRDGYTFAGWYTDEALTQAFDFGSQVDSDMTLYAKWIENGSGENPNPQPEQPATGTKTDAGTGVAASGTVLAADGSAHDANLAVSEYPATSERFQELKKQYAPANNLLFKVFDVELQDANGAVVTDLGADGLTISFPVGTQYNGKPGAVVHLHKNADGTVTEQRTSSDLKVVDGMLTITGVKNFSEFVVMVNDTATQTSAATAATPKTLTKTGDGTPIIPIACFAGAGLALAGICLLMSRKKTHRR</sequence>
<feature type="transmembrane region" description="Helical" evidence="3">
    <location>
        <begin position="619"/>
        <end position="639"/>
    </location>
</feature>
<organism evidence="4 5">
    <name type="scientific">Eggerthella guodeyinii</name>
    <dbReference type="NCBI Taxonomy" id="2690837"/>
    <lineage>
        <taxon>Bacteria</taxon>
        <taxon>Bacillati</taxon>
        <taxon>Actinomycetota</taxon>
        <taxon>Coriobacteriia</taxon>
        <taxon>Eggerthellales</taxon>
        <taxon>Eggerthellaceae</taxon>
        <taxon>Eggerthella</taxon>
    </lineage>
</organism>
<evidence type="ECO:0000313" key="4">
    <source>
        <dbReference type="EMBL" id="QOS69959.1"/>
    </source>
</evidence>
<evidence type="ECO:0000313" key="5">
    <source>
        <dbReference type="Proteomes" id="UP000478463"/>
    </source>
</evidence>
<keyword evidence="3" id="KW-0812">Transmembrane</keyword>
<evidence type="ECO:0000256" key="3">
    <source>
        <dbReference type="SAM" id="Phobius"/>
    </source>
</evidence>